<dbReference type="AlphaFoldDB" id="A0A7T7L2J3"/>
<gene>
    <name evidence="2" type="ORF">JEQ17_41440</name>
</gene>
<keyword evidence="3" id="KW-1185">Reference proteome</keyword>
<dbReference type="KEGG" id="slf:JEQ17_41440"/>
<sequence>MDERRDPQPDSGTGPPEPAASTLPTAQQAHLDYSKHIEGAGRVRGCQRCSDVDRDRCAEGDRLWQAWNTALNDAYDRLVDETR</sequence>
<dbReference type="EMBL" id="CP066831">
    <property type="protein sequence ID" value="QQM45244.1"/>
    <property type="molecule type" value="Genomic_DNA"/>
</dbReference>
<organism evidence="2 3">
    <name type="scientific">Streptomyces liliifuscus</name>
    <dbReference type="NCBI Taxonomy" id="2797636"/>
    <lineage>
        <taxon>Bacteria</taxon>
        <taxon>Bacillati</taxon>
        <taxon>Actinomycetota</taxon>
        <taxon>Actinomycetes</taxon>
        <taxon>Kitasatosporales</taxon>
        <taxon>Streptomycetaceae</taxon>
        <taxon>Streptomyces</taxon>
    </lineage>
</organism>
<accession>A0A7T7L2J3</accession>
<evidence type="ECO:0000313" key="2">
    <source>
        <dbReference type="EMBL" id="QQM45244.1"/>
    </source>
</evidence>
<protein>
    <submittedName>
        <fullName evidence="2">Uncharacterized protein</fullName>
    </submittedName>
</protein>
<proteinExistence type="predicted"/>
<reference evidence="2 3" key="1">
    <citation type="submission" date="2020-12" db="EMBL/GenBank/DDBJ databases">
        <title>A novel species.</title>
        <authorList>
            <person name="Li K."/>
        </authorList>
    </citation>
    <scope>NUCLEOTIDE SEQUENCE [LARGE SCALE GENOMIC DNA]</scope>
    <source>
        <strain evidence="2 3">ZYC-3</strain>
    </source>
</reference>
<dbReference type="RefSeq" id="WP_200400053.1">
    <property type="nucleotide sequence ID" value="NZ_CP066831.1"/>
</dbReference>
<dbReference type="Proteomes" id="UP000595636">
    <property type="component" value="Chromosome"/>
</dbReference>
<feature type="region of interest" description="Disordered" evidence="1">
    <location>
        <begin position="1"/>
        <end position="28"/>
    </location>
</feature>
<name>A0A7T7L2J3_9ACTN</name>
<evidence type="ECO:0000313" key="3">
    <source>
        <dbReference type="Proteomes" id="UP000595636"/>
    </source>
</evidence>
<evidence type="ECO:0000256" key="1">
    <source>
        <dbReference type="SAM" id="MobiDB-lite"/>
    </source>
</evidence>